<dbReference type="NCBIfam" id="TIGR04025">
    <property type="entry name" value="PPOX_FMN_DR2398"/>
    <property type="match status" value="1"/>
</dbReference>
<dbReference type="Proteomes" id="UP001223586">
    <property type="component" value="Unassembled WGS sequence"/>
</dbReference>
<evidence type="ECO:0000259" key="1">
    <source>
        <dbReference type="Pfam" id="PF01243"/>
    </source>
</evidence>
<dbReference type="SUPFAM" id="SSF50475">
    <property type="entry name" value="FMN-binding split barrel"/>
    <property type="match status" value="1"/>
</dbReference>
<protein>
    <submittedName>
        <fullName evidence="2">PPOX class probable FMN-dependent enzyme</fullName>
    </submittedName>
</protein>
<evidence type="ECO:0000313" key="2">
    <source>
        <dbReference type="EMBL" id="MDQ0176641.1"/>
    </source>
</evidence>
<sequence>MPFKQILKTEKQVRELIGYPRETIKRKTIHYLDHHCQDFIRLSPFVLLATSDKDGTCDVSPRGDMAGFVQILDEKRLVIPERPGNRKIDSIRNILANPQAGLIFLIPGLEETLRVNGKAYIIADQALLETMAVKGKVPKLAIGMEVEECFIHCAKALKRSQLWEPRSWPNRSDLPSPAKILSAHINDPRHDEEAIQRALEESYRERLY</sequence>
<dbReference type="InterPro" id="IPR011576">
    <property type="entry name" value="Pyridox_Oxase_N"/>
</dbReference>
<dbReference type="PANTHER" id="PTHR42815:SF2">
    <property type="entry name" value="FAD-BINDING, PUTATIVE (AFU_ORTHOLOGUE AFUA_6G07600)-RELATED"/>
    <property type="match status" value="1"/>
</dbReference>
<proteinExistence type="predicted"/>
<gene>
    <name evidence="2" type="ORF">J2S08_002499</name>
</gene>
<dbReference type="InterPro" id="IPR012349">
    <property type="entry name" value="Split_barrel_FMN-bd"/>
</dbReference>
<keyword evidence="3" id="KW-1185">Reference proteome</keyword>
<organism evidence="2 3">
    <name type="scientific">Bacillus chungangensis</name>
    <dbReference type="NCBI Taxonomy" id="587633"/>
    <lineage>
        <taxon>Bacteria</taxon>
        <taxon>Bacillati</taxon>
        <taxon>Bacillota</taxon>
        <taxon>Bacilli</taxon>
        <taxon>Bacillales</taxon>
        <taxon>Bacillaceae</taxon>
        <taxon>Bacillus</taxon>
    </lineage>
</organism>
<dbReference type="RefSeq" id="WP_307229956.1">
    <property type="nucleotide sequence ID" value="NZ_JAUSTT010000014.1"/>
</dbReference>
<dbReference type="PANTHER" id="PTHR42815">
    <property type="entry name" value="FAD-BINDING, PUTATIVE (AFU_ORTHOLOGUE AFUA_6G07600)-RELATED"/>
    <property type="match status" value="1"/>
</dbReference>
<accession>A0ABT9WTZ4</accession>
<comment type="caution">
    <text evidence="2">The sequence shown here is derived from an EMBL/GenBank/DDBJ whole genome shotgun (WGS) entry which is preliminary data.</text>
</comment>
<reference evidence="2 3" key="1">
    <citation type="submission" date="2023-07" db="EMBL/GenBank/DDBJ databases">
        <title>Genomic Encyclopedia of Type Strains, Phase IV (KMG-IV): sequencing the most valuable type-strain genomes for metagenomic binning, comparative biology and taxonomic classification.</title>
        <authorList>
            <person name="Goeker M."/>
        </authorList>
    </citation>
    <scope>NUCLEOTIDE SEQUENCE [LARGE SCALE GENOMIC DNA]</scope>
    <source>
        <strain evidence="2 3">DSM 23837</strain>
    </source>
</reference>
<name>A0ABT9WTZ4_9BACI</name>
<dbReference type="InterPro" id="IPR024029">
    <property type="entry name" value="Pyridox_Oxase_FMN-dep"/>
</dbReference>
<evidence type="ECO:0000313" key="3">
    <source>
        <dbReference type="Proteomes" id="UP001223586"/>
    </source>
</evidence>
<dbReference type="EMBL" id="JAUSTT010000014">
    <property type="protein sequence ID" value="MDQ0176641.1"/>
    <property type="molecule type" value="Genomic_DNA"/>
</dbReference>
<feature type="domain" description="Pyridoxamine 5'-phosphate oxidase N-terminal" evidence="1">
    <location>
        <begin position="32"/>
        <end position="150"/>
    </location>
</feature>
<dbReference type="Pfam" id="PF01243">
    <property type="entry name" value="PNPOx_N"/>
    <property type="match status" value="1"/>
</dbReference>
<dbReference type="Gene3D" id="2.30.110.10">
    <property type="entry name" value="Electron Transport, Fmn-binding Protein, Chain A"/>
    <property type="match status" value="1"/>
</dbReference>